<evidence type="ECO:0000256" key="3">
    <source>
        <dbReference type="ARBA" id="ARBA00008669"/>
    </source>
</evidence>
<sequence length="965" mass="107681">MATDLQSIAALLDASLDPKQNKQAELAIRQNEAAPGFSLALLHIVASNSFPLNTRLASSLYFKNFIRRNWRTLEGEYKLPQSEVESIKHEIIGLMISSPPSIQSQLGEAVSVIAESDFPEQWDSLIDDLASRLTADNPTVNNGVLRVAHSICERWRPLTQSDELYLEILHVISKFGNAFLTLLQSTDQAITSNASNKEPLEQWVTTLYLLMQLFYDLTCHDLAPVFEDNFKGLQGLFNKYLLYSNPLLETDDDSEAGVLENTKSAIFEILSLFGLKYSDVFDDVTRDFIQSSWTLLTGIGMETKYDVLVSKALHFLTTVCMKEKHAAESFSDENVLTQVVEKIIVSNLTLRESDIEQFEDEPIEYIRRDLEGSDAETRRGAATDFLRGLMSHLEKPATAIALKLIEEHLGLFAQDKVKNWKSKDLAGYLFTAVGAKGKATATAGVVTTNPHLNISNFLTTNILPDLTSTNIHPILQVDAIKFVYVFRSQLTQENWGTAFPLLVQHLQSSNYCIYTSASIALERALALQVNGQPLISKDAVINLSKDLLEHLLNLIQQDPAPEKIQENEFLMKCVMRVLIVVQDGITPLVDYLLSSWVKITMAIMKNPSNPRFYYYHFEAAGALIRFVAPSQSAKFEDTLSQPFVMVLQEDVVEFMPYVFQLLAALLEANPSGSLSELHKSLIQPILLPNLWETKGNVPALVRLLAAILVRGANIIVANNQVEAVLGIFQKLISTKTHENSGFDLLQSVFLSVPAEHLQKYFVPMVQLILTRLSNQANDKLKSDNLPIRFTKFYHFFSARPEKGLGTDVFIKITDDIQHDVFKQLYTTFILPSTQKLTRPLDRKTAVVSLTKTLATSQAFATRFPKGWAHTAKALLDQLYNPPVIKHDEFVDAGDVEDLAFGVGFTALGTCRKAVDDPFAEIAEVKTWVGQYLIQANAESGGKVVGFVNERLDGQAQAAMQAYLSG</sequence>
<dbReference type="PROSITE" id="PS50166">
    <property type="entry name" value="IMPORTIN_B_NT"/>
    <property type="match status" value="1"/>
</dbReference>
<keyword evidence="5" id="KW-0963">Cytoplasm</keyword>
<gene>
    <name evidence="9 11" type="ORF">P152DRAFT_138816</name>
</gene>
<evidence type="ECO:0000256" key="6">
    <source>
        <dbReference type="ARBA" id="ARBA00022927"/>
    </source>
</evidence>
<dbReference type="Pfam" id="PF03378">
    <property type="entry name" value="CAS_CSE1"/>
    <property type="match status" value="1"/>
</dbReference>
<keyword evidence="7" id="KW-0539">Nucleus</keyword>
<reference evidence="11" key="3">
    <citation type="submission" date="2025-04" db="UniProtKB">
        <authorList>
            <consortium name="RefSeq"/>
        </authorList>
    </citation>
    <scope>IDENTIFICATION</scope>
    <source>
        <strain evidence="11">CBS 781.70</strain>
    </source>
</reference>
<organism evidence="9">
    <name type="scientific">Eremomyces bilateralis CBS 781.70</name>
    <dbReference type="NCBI Taxonomy" id="1392243"/>
    <lineage>
        <taxon>Eukaryota</taxon>
        <taxon>Fungi</taxon>
        <taxon>Dikarya</taxon>
        <taxon>Ascomycota</taxon>
        <taxon>Pezizomycotina</taxon>
        <taxon>Dothideomycetes</taxon>
        <taxon>Dothideomycetes incertae sedis</taxon>
        <taxon>Eremomycetales</taxon>
        <taxon>Eremomycetaceae</taxon>
        <taxon>Eremomyces</taxon>
    </lineage>
</organism>
<evidence type="ECO:0000313" key="11">
    <source>
        <dbReference type="RefSeq" id="XP_033531680.1"/>
    </source>
</evidence>
<dbReference type="InterPro" id="IPR013713">
    <property type="entry name" value="XPO2_central"/>
</dbReference>
<dbReference type="GO" id="GO:0006611">
    <property type="term" value="P:protein export from nucleus"/>
    <property type="evidence" value="ECO:0007669"/>
    <property type="project" value="TreeGrafter"/>
</dbReference>
<dbReference type="GO" id="GO:0031267">
    <property type="term" value="F:small GTPase binding"/>
    <property type="evidence" value="ECO:0007669"/>
    <property type="project" value="InterPro"/>
</dbReference>
<comment type="similarity">
    <text evidence="3">Belongs to the XPO2/CSE1 family.</text>
</comment>
<dbReference type="GO" id="GO:0006606">
    <property type="term" value="P:protein import into nucleus"/>
    <property type="evidence" value="ECO:0007669"/>
    <property type="project" value="TreeGrafter"/>
</dbReference>
<dbReference type="Proteomes" id="UP000504638">
    <property type="component" value="Unplaced"/>
</dbReference>
<evidence type="ECO:0000256" key="1">
    <source>
        <dbReference type="ARBA" id="ARBA00004123"/>
    </source>
</evidence>
<accession>A0A6G1FWP4</accession>
<evidence type="ECO:0000256" key="4">
    <source>
        <dbReference type="ARBA" id="ARBA00022448"/>
    </source>
</evidence>
<dbReference type="RefSeq" id="XP_033531680.1">
    <property type="nucleotide sequence ID" value="XM_033673825.1"/>
</dbReference>
<evidence type="ECO:0000313" key="9">
    <source>
        <dbReference type="EMBL" id="KAF1810049.1"/>
    </source>
</evidence>
<keyword evidence="6" id="KW-0653">Protein transport</keyword>
<evidence type="ECO:0000313" key="10">
    <source>
        <dbReference type="Proteomes" id="UP000504638"/>
    </source>
</evidence>
<reference evidence="9 11" key="1">
    <citation type="submission" date="2020-01" db="EMBL/GenBank/DDBJ databases">
        <authorList>
            <consortium name="DOE Joint Genome Institute"/>
            <person name="Haridas S."/>
            <person name="Albert R."/>
            <person name="Binder M."/>
            <person name="Bloem J."/>
            <person name="Labutti K."/>
            <person name="Salamov A."/>
            <person name="Andreopoulos B."/>
            <person name="Baker S.E."/>
            <person name="Barry K."/>
            <person name="Bills G."/>
            <person name="Bluhm B.H."/>
            <person name="Cannon C."/>
            <person name="Castanera R."/>
            <person name="Culley D.E."/>
            <person name="Daum C."/>
            <person name="Ezra D."/>
            <person name="Gonzalez J.B."/>
            <person name="Henrissat B."/>
            <person name="Kuo A."/>
            <person name="Liang C."/>
            <person name="Lipzen A."/>
            <person name="Lutzoni F."/>
            <person name="Magnuson J."/>
            <person name="Mondo S."/>
            <person name="Nolan M."/>
            <person name="Ohm R."/>
            <person name="Pangilinan J."/>
            <person name="Park H.-J."/>
            <person name="Ramirez L."/>
            <person name="Alfaro M."/>
            <person name="Sun H."/>
            <person name="Tritt A."/>
            <person name="Yoshinaga Y."/>
            <person name="Zwiers L.-H."/>
            <person name="Turgeon B.G."/>
            <person name="Goodwin S.B."/>
            <person name="Spatafora J.W."/>
            <person name="Crous P.W."/>
            <person name="Grigoriev I.V."/>
        </authorList>
    </citation>
    <scope>NUCLEOTIDE SEQUENCE</scope>
    <source>
        <strain evidence="9 11">CBS 781.70</strain>
    </source>
</reference>
<dbReference type="EMBL" id="ML975168">
    <property type="protein sequence ID" value="KAF1810049.1"/>
    <property type="molecule type" value="Genomic_DNA"/>
</dbReference>
<dbReference type="InterPro" id="IPR005043">
    <property type="entry name" value="XPO2_C"/>
</dbReference>
<dbReference type="GeneID" id="54414395"/>
<reference evidence="11" key="2">
    <citation type="submission" date="2020-04" db="EMBL/GenBank/DDBJ databases">
        <authorList>
            <consortium name="NCBI Genome Project"/>
        </authorList>
    </citation>
    <scope>NUCLEOTIDE SEQUENCE</scope>
    <source>
        <strain evidence="11">CBS 781.70</strain>
    </source>
</reference>
<feature type="domain" description="Importin N-terminal" evidence="8">
    <location>
        <begin position="24"/>
        <end position="97"/>
    </location>
</feature>
<keyword evidence="4" id="KW-0813">Transport</keyword>
<name>A0A6G1FWP4_9PEZI</name>
<evidence type="ECO:0000259" key="8">
    <source>
        <dbReference type="PROSITE" id="PS50166"/>
    </source>
</evidence>
<dbReference type="SUPFAM" id="SSF48371">
    <property type="entry name" value="ARM repeat"/>
    <property type="match status" value="1"/>
</dbReference>
<evidence type="ECO:0000256" key="2">
    <source>
        <dbReference type="ARBA" id="ARBA00004496"/>
    </source>
</evidence>
<evidence type="ECO:0000256" key="5">
    <source>
        <dbReference type="ARBA" id="ARBA00022490"/>
    </source>
</evidence>
<keyword evidence="10" id="KW-1185">Reference proteome</keyword>
<comment type="subcellular location">
    <subcellularLocation>
        <location evidence="2">Cytoplasm</location>
    </subcellularLocation>
    <subcellularLocation>
        <location evidence="1">Nucleus</location>
    </subcellularLocation>
</comment>
<protein>
    <submittedName>
        <fullName evidence="9 11">Chromosome segregation protein Cse1</fullName>
    </submittedName>
</protein>
<dbReference type="AlphaFoldDB" id="A0A6G1FWP4"/>
<dbReference type="GO" id="GO:0005635">
    <property type="term" value="C:nuclear envelope"/>
    <property type="evidence" value="ECO:0007669"/>
    <property type="project" value="TreeGrafter"/>
</dbReference>
<proteinExistence type="inferred from homology"/>
<dbReference type="SMART" id="SM00913">
    <property type="entry name" value="IBN_N"/>
    <property type="match status" value="1"/>
</dbReference>
<dbReference type="Pfam" id="PF03810">
    <property type="entry name" value="IBN_N"/>
    <property type="match status" value="1"/>
</dbReference>
<dbReference type="GO" id="GO:0005049">
    <property type="term" value="F:nuclear export signal receptor activity"/>
    <property type="evidence" value="ECO:0007669"/>
    <property type="project" value="TreeGrafter"/>
</dbReference>
<dbReference type="OrthoDB" id="3268246at2759"/>
<evidence type="ECO:0000256" key="7">
    <source>
        <dbReference type="ARBA" id="ARBA00023242"/>
    </source>
</evidence>
<dbReference type="InterPro" id="IPR016024">
    <property type="entry name" value="ARM-type_fold"/>
</dbReference>
<dbReference type="Gene3D" id="1.25.10.10">
    <property type="entry name" value="Leucine-rich Repeat Variant"/>
    <property type="match status" value="1"/>
</dbReference>
<dbReference type="PANTHER" id="PTHR10997:SF8">
    <property type="entry name" value="EXPORTIN-2"/>
    <property type="match status" value="1"/>
</dbReference>
<dbReference type="InterPro" id="IPR011989">
    <property type="entry name" value="ARM-like"/>
</dbReference>
<dbReference type="Pfam" id="PF08506">
    <property type="entry name" value="Cse1"/>
    <property type="match status" value="1"/>
</dbReference>
<dbReference type="InterPro" id="IPR001494">
    <property type="entry name" value="Importin-beta_N"/>
</dbReference>
<dbReference type="PANTHER" id="PTHR10997">
    <property type="entry name" value="IMPORTIN-7, 8, 11"/>
    <property type="match status" value="1"/>
</dbReference>
<dbReference type="GO" id="GO:0005829">
    <property type="term" value="C:cytosol"/>
    <property type="evidence" value="ECO:0007669"/>
    <property type="project" value="TreeGrafter"/>
</dbReference>